<sequence length="374" mass="43127">MTVEVDRISNLPNEILAHILSFVSTKEAIHTCILSKTWKYIWTAVPTLEFDFRKFCHDHRVLDGNIKERMEQIKEYEAKYVQFVEGVMLNREALLLDTFKLNWFNYDCHQYYTPKSVTEVIPRALKFKPRVLSVNFHLDNCENLDIDSIFNSDSLEDVHLSCNYDLKKFAPNSINLPHLKNLKLLRQDIGRDFLNKLFLGCPVLEELTLCNCALNFDKIYFNILKKLIIVDCHRAKEVEKLEIITPSLLYLEIERCYGVTKVSASNMPSLVDASIEFGWYELDGVVIGGSEPNFLGSLSNVTSLHVIVECEIKLWENASPNLGLEEPKYDLSPREHLETVTILNCCKISSETLDLLVKNFYAHVRTIGKIIIDN</sequence>
<dbReference type="SUPFAM" id="SSF52047">
    <property type="entry name" value="RNI-like"/>
    <property type="match status" value="1"/>
</dbReference>
<dbReference type="Gene3D" id="3.80.10.10">
    <property type="entry name" value="Ribonuclease Inhibitor"/>
    <property type="match status" value="1"/>
</dbReference>
<dbReference type="InterPro" id="IPR053781">
    <property type="entry name" value="F-box_AtFBL13-like"/>
</dbReference>
<dbReference type="InterPro" id="IPR053197">
    <property type="entry name" value="F-box_SCFL_complex_component"/>
</dbReference>
<dbReference type="Gene3D" id="1.20.1280.50">
    <property type="match status" value="1"/>
</dbReference>
<dbReference type="InterPro" id="IPR032675">
    <property type="entry name" value="LRR_dom_sf"/>
</dbReference>
<dbReference type="InterPro" id="IPR001810">
    <property type="entry name" value="F-box_dom"/>
</dbReference>
<reference evidence="2" key="1">
    <citation type="submission" date="2020-01" db="EMBL/GenBank/DDBJ databases">
        <title>Genome sequence of Kobresia littledalei, the first chromosome-level genome in the family Cyperaceae.</title>
        <authorList>
            <person name="Qu G."/>
        </authorList>
    </citation>
    <scope>NUCLEOTIDE SEQUENCE</scope>
    <source>
        <strain evidence="2">C.B.Clarke</strain>
        <tissue evidence="2">Leaf</tissue>
    </source>
</reference>
<evidence type="ECO:0000313" key="3">
    <source>
        <dbReference type="Proteomes" id="UP000623129"/>
    </source>
</evidence>
<evidence type="ECO:0000259" key="1">
    <source>
        <dbReference type="PROSITE" id="PS50181"/>
    </source>
</evidence>
<dbReference type="Pfam" id="PF24758">
    <property type="entry name" value="LRR_At5g56370"/>
    <property type="match status" value="1"/>
</dbReference>
<dbReference type="SUPFAM" id="SSF81383">
    <property type="entry name" value="F-box domain"/>
    <property type="match status" value="1"/>
</dbReference>
<protein>
    <submittedName>
        <fullName evidence="2">F-box protein</fullName>
    </submittedName>
</protein>
<dbReference type="Pfam" id="PF00646">
    <property type="entry name" value="F-box"/>
    <property type="match status" value="1"/>
</dbReference>
<dbReference type="OrthoDB" id="613523at2759"/>
<dbReference type="PANTHER" id="PTHR34223:SF98">
    <property type="entry name" value="OS04G0440901 PROTEIN"/>
    <property type="match status" value="1"/>
</dbReference>
<gene>
    <name evidence="2" type="ORF">FCM35_KLT02518</name>
</gene>
<organism evidence="2 3">
    <name type="scientific">Carex littledalei</name>
    <dbReference type="NCBI Taxonomy" id="544730"/>
    <lineage>
        <taxon>Eukaryota</taxon>
        <taxon>Viridiplantae</taxon>
        <taxon>Streptophyta</taxon>
        <taxon>Embryophyta</taxon>
        <taxon>Tracheophyta</taxon>
        <taxon>Spermatophyta</taxon>
        <taxon>Magnoliopsida</taxon>
        <taxon>Liliopsida</taxon>
        <taxon>Poales</taxon>
        <taxon>Cyperaceae</taxon>
        <taxon>Cyperoideae</taxon>
        <taxon>Cariceae</taxon>
        <taxon>Carex</taxon>
        <taxon>Carex subgen. Euthyceras</taxon>
    </lineage>
</organism>
<dbReference type="EMBL" id="SWLB01000011">
    <property type="protein sequence ID" value="KAF3332941.1"/>
    <property type="molecule type" value="Genomic_DNA"/>
</dbReference>
<dbReference type="Proteomes" id="UP000623129">
    <property type="component" value="Unassembled WGS sequence"/>
</dbReference>
<keyword evidence="3" id="KW-1185">Reference proteome</keyword>
<dbReference type="CDD" id="cd22160">
    <property type="entry name" value="F-box_AtFBL13-like"/>
    <property type="match status" value="1"/>
</dbReference>
<evidence type="ECO:0000313" key="2">
    <source>
        <dbReference type="EMBL" id="KAF3332941.1"/>
    </source>
</evidence>
<dbReference type="AlphaFoldDB" id="A0A833R467"/>
<dbReference type="InterPro" id="IPR055411">
    <property type="entry name" value="LRR_FXL15/At3g58940/PEG3-like"/>
</dbReference>
<dbReference type="PROSITE" id="PS50181">
    <property type="entry name" value="FBOX"/>
    <property type="match status" value="1"/>
</dbReference>
<name>A0A833R467_9POAL</name>
<comment type="caution">
    <text evidence="2">The sequence shown here is derived from an EMBL/GenBank/DDBJ whole genome shotgun (WGS) entry which is preliminary data.</text>
</comment>
<feature type="domain" description="F-box" evidence="1">
    <location>
        <begin position="5"/>
        <end position="55"/>
    </location>
</feature>
<proteinExistence type="predicted"/>
<dbReference type="InterPro" id="IPR036047">
    <property type="entry name" value="F-box-like_dom_sf"/>
</dbReference>
<dbReference type="PANTHER" id="PTHR34223">
    <property type="entry name" value="OS11G0201299 PROTEIN"/>
    <property type="match status" value="1"/>
</dbReference>
<accession>A0A833R467</accession>